<evidence type="ECO:0000256" key="9">
    <source>
        <dbReference type="ARBA" id="ARBA00046139"/>
    </source>
</evidence>
<dbReference type="SMART" id="SM01117">
    <property type="entry name" value="Cyt-b5"/>
    <property type="match status" value="1"/>
</dbReference>
<evidence type="ECO:0000256" key="8">
    <source>
        <dbReference type="ARBA" id="ARBA00040649"/>
    </source>
</evidence>
<evidence type="ECO:0000313" key="12">
    <source>
        <dbReference type="Proteomes" id="UP000193944"/>
    </source>
</evidence>
<keyword evidence="5" id="KW-0408">Iron</keyword>
<dbReference type="GO" id="GO:0005930">
    <property type="term" value="C:axoneme"/>
    <property type="evidence" value="ECO:0007669"/>
    <property type="project" value="UniProtKB-SubCell"/>
</dbReference>
<evidence type="ECO:0000256" key="2">
    <source>
        <dbReference type="ARBA" id="ARBA00022490"/>
    </source>
</evidence>
<dbReference type="InterPro" id="IPR036400">
    <property type="entry name" value="Cyt_B5-like_heme/steroid_sf"/>
</dbReference>
<evidence type="ECO:0000256" key="5">
    <source>
        <dbReference type="ARBA" id="ARBA00023004"/>
    </source>
</evidence>
<reference evidence="11 12" key="2">
    <citation type="submission" date="2016-08" db="EMBL/GenBank/DDBJ databases">
        <title>Pervasive Adenine N6-methylation of Active Genes in Fungi.</title>
        <authorList>
            <consortium name="DOE Joint Genome Institute"/>
            <person name="Mondo S.J."/>
            <person name="Dannebaum R.O."/>
            <person name="Kuo R.C."/>
            <person name="Labutti K."/>
            <person name="Haridas S."/>
            <person name="Kuo A."/>
            <person name="Salamov A."/>
            <person name="Ahrendt S.R."/>
            <person name="Lipzen A."/>
            <person name="Sullivan W."/>
            <person name="Andreopoulos W.B."/>
            <person name="Clum A."/>
            <person name="Lindquist E."/>
            <person name="Daum C."/>
            <person name="Ramamoorthy G.K."/>
            <person name="Gryganskyi A."/>
            <person name="Culley D."/>
            <person name="Magnuson J.K."/>
            <person name="James T.Y."/>
            <person name="O'Malley M.A."/>
            <person name="Stajich J.E."/>
            <person name="Spatafora J.W."/>
            <person name="Visel A."/>
            <person name="Grigoriev I.V."/>
        </authorList>
    </citation>
    <scope>NUCLEOTIDE SEQUENCE [LARGE SCALE GENOMIC DNA]</scope>
    <source>
        <strain evidence="11 12">S4</strain>
    </source>
</reference>
<dbReference type="OrthoDB" id="260091at2759"/>
<dbReference type="PANTHER" id="PTHR21281">
    <property type="entry name" value="CYTOCHROME B5 DOMAIN-CONTAINING PROTEIN 1"/>
    <property type="match status" value="1"/>
</dbReference>
<dbReference type="EMBL" id="MCFG01000016">
    <property type="protein sequence ID" value="ORX86805.1"/>
    <property type="molecule type" value="Genomic_DNA"/>
</dbReference>
<evidence type="ECO:0000256" key="3">
    <source>
        <dbReference type="ARBA" id="ARBA00022617"/>
    </source>
</evidence>
<dbReference type="Proteomes" id="UP000193944">
    <property type="component" value="Unassembled WGS sequence"/>
</dbReference>
<sequence>MAVPSSNDNLVEVLSSDSFVDEIRKINDHINEQPSDIDLELTSSGSFDKTEIDDKNSEDDTYLTNKKKEEKNNVVTFRYFTPREVSEHNTYDDLWVSWLGYVYDLTPLALEYRGDILLNPIIKNAGKDISHWFDKTTRNIKMHMNPKLGCMYPYTPDGRYVHIPPPIPYANWKPSVKIPWWEDDKYCIGKLSQKTRKIRIVNTLTKDEHIIEVCSEESLNAIQDRYLKLNAHARGYIWKRLGNLLDMNKTLEENNIKDESKQFEMLGMDEDEWLPVIHIYFNDDLSIA</sequence>
<gene>
    <name evidence="11" type="ORF">BCR32DRAFT_215831</name>
</gene>
<evidence type="ECO:0000256" key="7">
    <source>
        <dbReference type="ARBA" id="ARBA00023273"/>
    </source>
</evidence>
<dbReference type="InterPro" id="IPR052320">
    <property type="entry name" value="Cytochrome_b5_domain"/>
</dbReference>
<dbReference type="PANTHER" id="PTHR21281:SF0">
    <property type="entry name" value="CYTOCHROME B5 DOMAIN-CONTAINING PROTEIN 1"/>
    <property type="match status" value="1"/>
</dbReference>
<evidence type="ECO:0000256" key="6">
    <source>
        <dbReference type="ARBA" id="ARBA00023212"/>
    </source>
</evidence>
<evidence type="ECO:0000259" key="10">
    <source>
        <dbReference type="PROSITE" id="PS50255"/>
    </source>
</evidence>
<evidence type="ECO:0000256" key="1">
    <source>
        <dbReference type="ARBA" id="ARBA00004430"/>
    </source>
</evidence>
<evidence type="ECO:0000313" key="11">
    <source>
        <dbReference type="EMBL" id="ORX86805.1"/>
    </source>
</evidence>
<feature type="domain" description="Cytochrome b5 heme-binding" evidence="10">
    <location>
        <begin position="77"/>
        <end position="143"/>
    </location>
</feature>
<dbReference type="PROSITE" id="PS50255">
    <property type="entry name" value="CYTOCHROME_B5_2"/>
    <property type="match status" value="1"/>
</dbReference>
<evidence type="ECO:0000256" key="4">
    <source>
        <dbReference type="ARBA" id="ARBA00022723"/>
    </source>
</evidence>
<organism evidence="11 12">
    <name type="scientific">Anaeromyces robustus</name>
    <dbReference type="NCBI Taxonomy" id="1754192"/>
    <lineage>
        <taxon>Eukaryota</taxon>
        <taxon>Fungi</taxon>
        <taxon>Fungi incertae sedis</taxon>
        <taxon>Chytridiomycota</taxon>
        <taxon>Chytridiomycota incertae sedis</taxon>
        <taxon>Neocallimastigomycetes</taxon>
        <taxon>Neocallimastigales</taxon>
        <taxon>Neocallimastigaceae</taxon>
        <taxon>Anaeromyces</taxon>
    </lineage>
</organism>
<dbReference type="Pfam" id="PF00173">
    <property type="entry name" value="Cyt-b5"/>
    <property type="match status" value="1"/>
</dbReference>
<proteinExistence type="predicted"/>
<dbReference type="GO" id="GO:0046872">
    <property type="term" value="F:metal ion binding"/>
    <property type="evidence" value="ECO:0007669"/>
    <property type="project" value="UniProtKB-KW"/>
</dbReference>
<comment type="subcellular location">
    <subcellularLocation>
        <location evidence="1">Cytoplasm</location>
        <location evidence="1">Cytoskeleton</location>
        <location evidence="1">Cilium axoneme</location>
    </subcellularLocation>
</comment>
<keyword evidence="3" id="KW-0349">Heme</keyword>
<keyword evidence="4" id="KW-0479">Metal-binding</keyword>
<dbReference type="SUPFAM" id="SSF55856">
    <property type="entry name" value="Cytochrome b5-like heme/steroid binding domain"/>
    <property type="match status" value="1"/>
</dbReference>
<dbReference type="Gene3D" id="3.10.120.10">
    <property type="entry name" value="Cytochrome b5-like heme/steroid binding domain"/>
    <property type="match status" value="1"/>
</dbReference>
<protein>
    <recommendedName>
        <fullName evidence="8">Cytochrome b5 domain-containing protein 1</fullName>
    </recommendedName>
</protein>
<dbReference type="AlphaFoldDB" id="A0A1Y1XM87"/>
<dbReference type="InterPro" id="IPR001199">
    <property type="entry name" value="Cyt_B5-like_heme/steroid-bd"/>
</dbReference>
<dbReference type="STRING" id="1754192.A0A1Y1XM87"/>
<comment type="function">
    <text evidence="9">Radial spoke stalk protein that binds heme under oxidizing conditions. Required for the coordinated beating of multiple cilia maybe by functioning in a redox signaling pathway.</text>
</comment>
<keyword evidence="2" id="KW-0963">Cytoplasm</keyword>
<keyword evidence="12" id="KW-1185">Reference proteome</keyword>
<name>A0A1Y1XM87_9FUNG</name>
<keyword evidence="6" id="KW-0206">Cytoskeleton</keyword>
<accession>A0A1Y1XM87</accession>
<comment type="caution">
    <text evidence="11">The sequence shown here is derived from an EMBL/GenBank/DDBJ whole genome shotgun (WGS) entry which is preliminary data.</text>
</comment>
<reference evidence="11 12" key="1">
    <citation type="submission" date="2016-08" db="EMBL/GenBank/DDBJ databases">
        <title>A Parts List for Fungal Cellulosomes Revealed by Comparative Genomics.</title>
        <authorList>
            <consortium name="DOE Joint Genome Institute"/>
            <person name="Haitjema C.H."/>
            <person name="Gilmore S.P."/>
            <person name="Henske J.K."/>
            <person name="Solomon K.V."/>
            <person name="De Groot R."/>
            <person name="Kuo A."/>
            <person name="Mondo S.J."/>
            <person name="Salamov A.A."/>
            <person name="Labutti K."/>
            <person name="Zhao Z."/>
            <person name="Chiniquy J."/>
            <person name="Barry K."/>
            <person name="Brewer H.M."/>
            <person name="Purvine S.O."/>
            <person name="Wright A.T."/>
            <person name="Boxma B."/>
            <person name="Van Alen T."/>
            <person name="Hackstein J.H."/>
            <person name="Baker S.E."/>
            <person name="Grigoriev I.V."/>
            <person name="O'Malley M.A."/>
        </authorList>
    </citation>
    <scope>NUCLEOTIDE SEQUENCE [LARGE SCALE GENOMIC DNA]</scope>
    <source>
        <strain evidence="11 12">S4</strain>
    </source>
</reference>
<keyword evidence="7" id="KW-0966">Cell projection</keyword>